<feature type="compositionally biased region" description="Low complexity" evidence="1">
    <location>
        <begin position="26"/>
        <end position="37"/>
    </location>
</feature>
<organism evidence="2 3">
    <name type="scientific">Frankia alni (strain DSM 45986 / CECT 9034 / ACN14a)</name>
    <dbReference type="NCBI Taxonomy" id="326424"/>
    <lineage>
        <taxon>Bacteria</taxon>
        <taxon>Bacillati</taxon>
        <taxon>Actinomycetota</taxon>
        <taxon>Actinomycetes</taxon>
        <taxon>Frankiales</taxon>
        <taxon>Frankiaceae</taxon>
        <taxon>Frankia</taxon>
    </lineage>
</organism>
<evidence type="ECO:0000313" key="2">
    <source>
        <dbReference type="EMBL" id="CAJ59844.1"/>
    </source>
</evidence>
<dbReference type="HOGENOM" id="CLU_2953759_0_0_11"/>
<evidence type="ECO:0000313" key="3">
    <source>
        <dbReference type="Proteomes" id="UP000000657"/>
    </source>
</evidence>
<sequence>MGCSGRGATVSAGGEWSAGSDDPDSAMGVDAAGAPAGPDDDPEHAATTSGRIAVSRRQR</sequence>
<keyword evidence="3" id="KW-1185">Reference proteome</keyword>
<gene>
    <name evidence="2" type="ordered locus">FRAAL1182</name>
</gene>
<feature type="region of interest" description="Disordered" evidence="1">
    <location>
        <begin position="1"/>
        <end position="59"/>
    </location>
</feature>
<accession>Q0RRH5</accession>
<dbReference type="Proteomes" id="UP000000657">
    <property type="component" value="Chromosome"/>
</dbReference>
<dbReference type="KEGG" id="fal:FRAAL1182"/>
<name>Q0RRH5_FRAAA</name>
<reference evidence="2 3" key="1">
    <citation type="journal article" date="2007" name="Genome Res.">
        <title>Genome characteristics of facultatively symbiotic Frankia sp. strains reflect host range and host plant biogeography.</title>
        <authorList>
            <person name="Normand P."/>
            <person name="Lapierre P."/>
            <person name="Tisa L.S."/>
            <person name="Gogarten J.P."/>
            <person name="Alloisio N."/>
            <person name="Bagnarol E."/>
            <person name="Bassi C.A."/>
            <person name="Berry A.M."/>
            <person name="Bickhart D.M."/>
            <person name="Choisne N."/>
            <person name="Couloux A."/>
            <person name="Cournoyer B."/>
            <person name="Cruveiller S."/>
            <person name="Daubin V."/>
            <person name="Demange N."/>
            <person name="Francino M.P."/>
            <person name="Goltsman E."/>
            <person name="Huang Y."/>
            <person name="Kopp O.R."/>
            <person name="Labarre L."/>
            <person name="Lapidus A."/>
            <person name="Lavire C."/>
            <person name="Marechal J."/>
            <person name="Martinez M."/>
            <person name="Mastronunzio J.E."/>
            <person name="Mullin B.C."/>
            <person name="Niemann J."/>
            <person name="Pujic P."/>
            <person name="Rawnsley T."/>
            <person name="Rouy Z."/>
            <person name="Schenowitz C."/>
            <person name="Sellstedt A."/>
            <person name="Tavares F."/>
            <person name="Tomkins J.P."/>
            <person name="Vallenet D."/>
            <person name="Valverde C."/>
            <person name="Wall L.G."/>
            <person name="Wang Y."/>
            <person name="Medigue C."/>
            <person name="Benson D.R."/>
        </authorList>
    </citation>
    <scope>NUCLEOTIDE SEQUENCE [LARGE SCALE GENOMIC DNA]</scope>
    <source>
        <strain evidence="3">DSM 45986 / CECT 9034 / ACN14a</strain>
    </source>
</reference>
<dbReference type="EMBL" id="CT573213">
    <property type="protein sequence ID" value="CAJ59844.1"/>
    <property type="molecule type" value="Genomic_DNA"/>
</dbReference>
<protein>
    <submittedName>
        <fullName evidence="2">Uncharacterized protein</fullName>
    </submittedName>
</protein>
<proteinExistence type="predicted"/>
<evidence type="ECO:0000256" key="1">
    <source>
        <dbReference type="SAM" id="MobiDB-lite"/>
    </source>
</evidence>
<dbReference type="AlphaFoldDB" id="Q0RRH5"/>